<comment type="caution">
    <text evidence="7">The sequence shown here is derived from an EMBL/GenBank/DDBJ whole genome shotgun (WGS) entry which is preliminary data.</text>
</comment>
<evidence type="ECO:0000313" key="7">
    <source>
        <dbReference type="EMBL" id="RYC72763.1"/>
    </source>
</evidence>
<proteinExistence type="inferred from homology"/>
<name>A0ABY0FIL8_9BACT</name>
<dbReference type="InterPro" id="IPR008991">
    <property type="entry name" value="Translation_prot_SH3-like_sf"/>
</dbReference>
<keyword evidence="8" id="KW-1185">Reference proteome</keyword>
<evidence type="ECO:0000256" key="1">
    <source>
        <dbReference type="ARBA" id="ARBA00005781"/>
    </source>
</evidence>
<protein>
    <recommendedName>
        <fullName evidence="4 5">Large ribosomal subunit protein bL19</fullName>
    </recommendedName>
</protein>
<accession>A0ABY0FIL8</accession>
<reference evidence="7 8" key="1">
    <citation type="journal article" date="2018" name="bioRxiv">
        <title>Evidence of independent acquisition and adaption of ultra-small bacteria to human hosts across the highly diverse yet reduced genomes of the phylum Saccharibacteria.</title>
        <authorList>
            <person name="McLean J.S."/>
            <person name="Bor B."/>
            <person name="To T.T."/>
            <person name="Liu Q."/>
            <person name="Kearns K.A."/>
            <person name="Solden L.M."/>
            <person name="Wrighton K.C."/>
            <person name="He X."/>
            <person name="Shi W."/>
        </authorList>
    </citation>
    <scope>NUCLEOTIDE SEQUENCE [LARGE SCALE GENOMIC DNA]</scope>
    <source>
        <strain evidence="7 8">TM7_CMJM_G6_1_HOT_870</strain>
    </source>
</reference>
<gene>
    <name evidence="5 7" type="primary">rplS</name>
    <name evidence="7" type="ORF">G6CMJM_00259</name>
</gene>
<comment type="similarity">
    <text evidence="1 5 6">Belongs to the bacterial ribosomal protein bL19 family.</text>
</comment>
<dbReference type="HAMAP" id="MF_00402">
    <property type="entry name" value="Ribosomal_bL19"/>
    <property type="match status" value="1"/>
</dbReference>
<dbReference type="InterPro" id="IPR038657">
    <property type="entry name" value="Ribosomal_bL19_sf"/>
</dbReference>
<dbReference type="NCBIfam" id="TIGR01024">
    <property type="entry name" value="rplS_bact"/>
    <property type="match status" value="1"/>
</dbReference>
<evidence type="ECO:0000313" key="8">
    <source>
        <dbReference type="Proteomes" id="UP001190925"/>
    </source>
</evidence>
<dbReference type="Pfam" id="PF01245">
    <property type="entry name" value="Ribosomal_L19"/>
    <property type="match status" value="1"/>
</dbReference>
<dbReference type="SUPFAM" id="SSF50104">
    <property type="entry name" value="Translation proteins SH3-like domain"/>
    <property type="match status" value="1"/>
</dbReference>
<comment type="function">
    <text evidence="5 6">This protein is located at the 30S-50S ribosomal subunit interface and may play a role in the structure and function of the aminoacyl-tRNA binding site.</text>
</comment>
<evidence type="ECO:0000256" key="2">
    <source>
        <dbReference type="ARBA" id="ARBA00022980"/>
    </source>
</evidence>
<evidence type="ECO:0000256" key="4">
    <source>
        <dbReference type="ARBA" id="ARBA00035171"/>
    </source>
</evidence>
<dbReference type="Proteomes" id="UP001190925">
    <property type="component" value="Unassembled WGS sequence"/>
</dbReference>
<dbReference type="PANTHER" id="PTHR15680">
    <property type="entry name" value="RIBOSOMAL PROTEIN L19"/>
    <property type="match status" value="1"/>
</dbReference>
<evidence type="ECO:0000256" key="3">
    <source>
        <dbReference type="ARBA" id="ARBA00023274"/>
    </source>
</evidence>
<dbReference type="GO" id="GO:0005840">
    <property type="term" value="C:ribosome"/>
    <property type="evidence" value="ECO:0007669"/>
    <property type="project" value="UniProtKB-KW"/>
</dbReference>
<dbReference type="InterPro" id="IPR001857">
    <property type="entry name" value="Ribosomal_bL19"/>
</dbReference>
<reference evidence="7 8" key="2">
    <citation type="journal article" date="2020" name="Cell Rep.">
        <title>Acquisition and Adaptation of Ultra-small Parasitic Reduced Genome Bacteria to Mammalian Hosts.</title>
        <authorList>
            <person name="McLean J.S."/>
            <person name="Bor B."/>
            <person name="Kerns K.A."/>
            <person name="Liu Q."/>
            <person name="To T.T."/>
            <person name="Solden L."/>
            <person name="Hendrickson E.L."/>
            <person name="Wrighton K."/>
            <person name="Shi W."/>
            <person name="He X."/>
        </authorList>
    </citation>
    <scope>NUCLEOTIDE SEQUENCE [LARGE SCALE GENOMIC DNA]</scope>
    <source>
        <strain evidence="7 8">TM7_CMJM_G6_1_HOT_870</strain>
    </source>
</reference>
<evidence type="ECO:0000256" key="6">
    <source>
        <dbReference type="RuleBase" id="RU000559"/>
    </source>
</evidence>
<dbReference type="PANTHER" id="PTHR15680:SF9">
    <property type="entry name" value="LARGE RIBOSOMAL SUBUNIT PROTEIN BL19M"/>
    <property type="match status" value="1"/>
</dbReference>
<dbReference type="EMBL" id="PRLK01000003">
    <property type="protein sequence ID" value="RYC72763.1"/>
    <property type="molecule type" value="Genomic_DNA"/>
</dbReference>
<keyword evidence="2 5" id="KW-0689">Ribosomal protein</keyword>
<evidence type="ECO:0000256" key="5">
    <source>
        <dbReference type="HAMAP-Rule" id="MF_00402"/>
    </source>
</evidence>
<dbReference type="Gene3D" id="2.30.30.790">
    <property type="match status" value="1"/>
</dbReference>
<sequence length="142" mass="16239">MSFELIKKVNDTQKKDAVLDVKSGDTVRVHQKIKEGNKERIQIFEGVVIRTDRKKSHTARITVRKIASGVGVEKSFLLHSPLVEKIEIVRRAKVRRNYLSFLRNRSGKSARLKPVAFDREAVNTLAKKVVSEETKEEVKEEA</sequence>
<organism evidence="7 8">
    <name type="scientific">Candidatus Nanogingivalis gingivitcus</name>
    <dbReference type="NCBI Taxonomy" id="2171992"/>
    <lineage>
        <taxon>Bacteria</taxon>
        <taxon>Candidatus Saccharimonadota</taxon>
        <taxon>Candidatus Nanosyncoccalia</taxon>
        <taxon>Candidatus Nanogingivales</taxon>
        <taxon>Candidatus Nanogingivalaceae</taxon>
        <taxon>Candidatus Nanogingivalis</taxon>
    </lineage>
</organism>
<dbReference type="PRINTS" id="PR00061">
    <property type="entry name" value="RIBOSOMALL19"/>
</dbReference>
<dbReference type="GO" id="GO:0008483">
    <property type="term" value="F:transaminase activity"/>
    <property type="evidence" value="ECO:0007669"/>
    <property type="project" value="UniProtKB-KW"/>
</dbReference>
<keyword evidence="3 5" id="KW-0687">Ribonucleoprotein</keyword>